<gene>
    <name evidence="2" type="ORF">LCGC14_1787870</name>
</gene>
<dbReference type="AlphaFoldDB" id="A0A0F9JT30"/>
<comment type="caution">
    <text evidence="2">The sequence shown here is derived from an EMBL/GenBank/DDBJ whole genome shotgun (WGS) entry which is preliminary data.</text>
</comment>
<protein>
    <submittedName>
        <fullName evidence="2">Uncharacterized protein</fullName>
    </submittedName>
</protein>
<feature type="region of interest" description="Disordered" evidence="1">
    <location>
        <begin position="30"/>
        <end position="84"/>
    </location>
</feature>
<accession>A0A0F9JT30</accession>
<reference evidence="2" key="1">
    <citation type="journal article" date="2015" name="Nature">
        <title>Complex archaea that bridge the gap between prokaryotes and eukaryotes.</title>
        <authorList>
            <person name="Spang A."/>
            <person name="Saw J.H."/>
            <person name="Jorgensen S.L."/>
            <person name="Zaremba-Niedzwiedzka K."/>
            <person name="Martijn J."/>
            <person name="Lind A.E."/>
            <person name="van Eijk R."/>
            <person name="Schleper C."/>
            <person name="Guy L."/>
            <person name="Ettema T.J."/>
        </authorList>
    </citation>
    <scope>NUCLEOTIDE SEQUENCE</scope>
</reference>
<evidence type="ECO:0000313" key="2">
    <source>
        <dbReference type="EMBL" id="KKM02098.1"/>
    </source>
</evidence>
<organism evidence="2">
    <name type="scientific">marine sediment metagenome</name>
    <dbReference type="NCBI Taxonomy" id="412755"/>
    <lineage>
        <taxon>unclassified sequences</taxon>
        <taxon>metagenomes</taxon>
        <taxon>ecological metagenomes</taxon>
    </lineage>
</organism>
<sequence>MKIQMELFKSSGVWLVKTDDPKVMELFGTDTLPAPFSDSTPWETDPTTRSTGPTTCAASRRRSQLQMPSSTENLRSWRNTWSPR</sequence>
<name>A0A0F9JT30_9ZZZZ</name>
<feature type="compositionally biased region" description="Polar residues" evidence="1">
    <location>
        <begin position="64"/>
        <end position="84"/>
    </location>
</feature>
<evidence type="ECO:0000256" key="1">
    <source>
        <dbReference type="SAM" id="MobiDB-lite"/>
    </source>
</evidence>
<feature type="compositionally biased region" description="Low complexity" evidence="1">
    <location>
        <begin position="44"/>
        <end position="55"/>
    </location>
</feature>
<proteinExistence type="predicted"/>
<dbReference type="EMBL" id="LAZR01017026">
    <property type="protein sequence ID" value="KKM02098.1"/>
    <property type="molecule type" value="Genomic_DNA"/>
</dbReference>